<comment type="similarity">
    <text evidence="1">Belongs to the UPF0053 family. Hemolysin C subfamily.</text>
</comment>
<dbReference type="InterPro" id="IPR046342">
    <property type="entry name" value="CBS_dom_sf"/>
</dbReference>
<evidence type="ECO:0000256" key="1">
    <source>
        <dbReference type="ARBA" id="ARBA00006446"/>
    </source>
</evidence>
<dbReference type="InterPro" id="IPR036318">
    <property type="entry name" value="FAD-bd_PCMH-like_sf"/>
</dbReference>
<dbReference type="SUPFAM" id="SSF54631">
    <property type="entry name" value="CBS-domain pair"/>
    <property type="match status" value="1"/>
</dbReference>
<dbReference type="Gene3D" id="3.10.580.10">
    <property type="entry name" value="CBS-domain"/>
    <property type="match status" value="1"/>
</dbReference>
<evidence type="ECO:0000259" key="6">
    <source>
        <dbReference type="PROSITE" id="PS51371"/>
    </source>
</evidence>
<evidence type="ECO:0000256" key="5">
    <source>
        <dbReference type="SAM" id="MobiDB-lite"/>
    </source>
</evidence>
<evidence type="ECO:0000256" key="4">
    <source>
        <dbReference type="PROSITE-ProRule" id="PRU00703"/>
    </source>
</evidence>
<feature type="domain" description="CBS" evidence="6">
    <location>
        <begin position="158"/>
        <end position="215"/>
    </location>
</feature>
<feature type="compositionally biased region" description="Basic and acidic residues" evidence="5">
    <location>
        <begin position="1"/>
        <end position="26"/>
    </location>
</feature>
<evidence type="ECO:0000256" key="3">
    <source>
        <dbReference type="ARBA" id="ARBA00023122"/>
    </source>
</evidence>
<dbReference type="PROSITE" id="PS51371">
    <property type="entry name" value="CBS"/>
    <property type="match status" value="2"/>
</dbReference>
<dbReference type="CDD" id="cd04590">
    <property type="entry name" value="CBS_pair_CorC_HlyC_assoc"/>
    <property type="match status" value="1"/>
</dbReference>
<dbReference type="Proteomes" id="UP000233597">
    <property type="component" value="Unassembled WGS sequence"/>
</dbReference>
<keyword evidence="2" id="KW-0677">Repeat</keyword>
<reference evidence="7 8" key="1">
    <citation type="submission" date="2017-09" db="EMBL/GenBank/DDBJ databases">
        <title>Biodiversity and function of Thalassospira species in the particle-attached aromatic-hydrocarbon-degrading consortia from the surface seawater of the South China Sea.</title>
        <authorList>
            <person name="Dong C."/>
            <person name="Liu R."/>
            <person name="Shao Z."/>
        </authorList>
    </citation>
    <scope>NUCLEOTIDE SEQUENCE [LARGE SCALE GENOMIC DNA]</scope>
    <source>
        <strain evidence="7 8">CSC1P2</strain>
    </source>
</reference>
<dbReference type="InterPro" id="IPR016169">
    <property type="entry name" value="FAD-bd_PCMH_sub2"/>
</dbReference>
<gene>
    <name evidence="7" type="ORF">COO20_08335</name>
</gene>
<feature type="region of interest" description="Disordered" evidence="5">
    <location>
        <begin position="305"/>
        <end position="330"/>
    </location>
</feature>
<feature type="domain" description="CBS" evidence="6">
    <location>
        <begin position="94"/>
        <end position="153"/>
    </location>
</feature>
<dbReference type="RefSeq" id="WP_101265448.1">
    <property type="nucleotide sequence ID" value="NZ_NWTK01000004.1"/>
</dbReference>
<accession>A0A2N3KVY5</accession>
<proteinExistence type="inferred from homology"/>
<dbReference type="GO" id="GO:0005886">
    <property type="term" value="C:plasma membrane"/>
    <property type="evidence" value="ECO:0007669"/>
    <property type="project" value="TreeGrafter"/>
</dbReference>
<dbReference type="EMBL" id="NWTK01000004">
    <property type="protein sequence ID" value="PKR54741.1"/>
    <property type="molecule type" value="Genomic_DNA"/>
</dbReference>
<dbReference type="Pfam" id="PF00571">
    <property type="entry name" value="CBS"/>
    <property type="match status" value="2"/>
</dbReference>
<dbReference type="InterPro" id="IPR044751">
    <property type="entry name" value="Ion_transp-like_CBS"/>
</dbReference>
<protein>
    <submittedName>
        <fullName evidence="7">Magnesium/cobalt efflux protein</fullName>
    </submittedName>
</protein>
<dbReference type="Gene3D" id="3.30.465.10">
    <property type="match status" value="1"/>
</dbReference>
<evidence type="ECO:0000313" key="8">
    <source>
        <dbReference type="Proteomes" id="UP000233597"/>
    </source>
</evidence>
<evidence type="ECO:0000256" key="2">
    <source>
        <dbReference type="ARBA" id="ARBA00022737"/>
    </source>
</evidence>
<keyword evidence="3 4" id="KW-0129">CBS domain</keyword>
<feature type="region of interest" description="Disordered" evidence="5">
    <location>
        <begin position="1"/>
        <end position="28"/>
    </location>
</feature>
<dbReference type="PANTHER" id="PTHR22777:SF27">
    <property type="entry name" value="MAGNESIUM AND COBALT EFFLUX PROTEIN CORC"/>
    <property type="match status" value="1"/>
</dbReference>
<organism evidence="7 8">
    <name type="scientific">Thalassospira marina</name>
    <dbReference type="NCBI Taxonomy" id="2048283"/>
    <lineage>
        <taxon>Bacteria</taxon>
        <taxon>Pseudomonadati</taxon>
        <taxon>Pseudomonadota</taxon>
        <taxon>Alphaproteobacteria</taxon>
        <taxon>Rhodospirillales</taxon>
        <taxon>Thalassospiraceae</taxon>
        <taxon>Thalassospira</taxon>
    </lineage>
</organism>
<dbReference type="InterPro" id="IPR005170">
    <property type="entry name" value="Transptr-assoc_dom"/>
</dbReference>
<feature type="compositionally biased region" description="Acidic residues" evidence="5">
    <location>
        <begin position="56"/>
        <end position="70"/>
    </location>
</feature>
<dbReference type="SUPFAM" id="SSF56176">
    <property type="entry name" value="FAD-binding/transporter-associated domain-like"/>
    <property type="match status" value="1"/>
</dbReference>
<name>A0A2N3KVY5_9PROT</name>
<sequence length="330" mass="36804">MNDISERDEDKDSISPRTSGDLHEEADGASFWGNVASAMGLRKARSRNGEASLSDTLEELAERTEEDDEPVSLHERSLFENIIALRDMTAEDVMIPRTDIVAVQKKITLSDLVNEMVTKAHSRLPVYGDTLDDIVGMVHIKDVLACHAAGREYRLSSLLRRVLFVSPAIRVLDLLSEMRLSRTHMALVVDEFGGIDGLITIEDLVEEIVGEIDDEHDVDQTPKLIRLSDGCFIADARYEIEDLEEKLGFGLLDEEEDEDIDTLGGLVFSLAGRVPARGELIEHPLGLQFEVLDADPRRVRRLRIHLHRPDPSDPSAPSLPEGENSQELPK</sequence>
<dbReference type="PANTHER" id="PTHR22777">
    <property type="entry name" value="HEMOLYSIN-RELATED"/>
    <property type="match status" value="1"/>
</dbReference>
<dbReference type="AlphaFoldDB" id="A0A2N3KVY5"/>
<dbReference type="FunFam" id="3.10.580.10:FF:000002">
    <property type="entry name" value="Magnesium/cobalt efflux protein CorC"/>
    <property type="match status" value="1"/>
</dbReference>
<dbReference type="InterPro" id="IPR000644">
    <property type="entry name" value="CBS_dom"/>
</dbReference>
<dbReference type="OrthoDB" id="9805314at2"/>
<feature type="region of interest" description="Disordered" evidence="5">
    <location>
        <begin position="43"/>
        <end position="71"/>
    </location>
</feature>
<dbReference type="SMART" id="SM00116">
    <property type="entry name" value="CBS"/>
    <property type="match status" value="2"/>
</dbReference>
<evidence type="ECO:0000313" key="7">
    <source>
        <dbReference type="EMBL" id="PKR54741.1"/>
    </source>
</evidence>
<dbReference type="SMART" id="SM01091">
    <property type="entry name" value="CorC_HlyC"/>
    <property type="match status" value="1"/>
</dbReference>
<dbReference type="GO" id="GO:0050660">
    <property type="term" value="F:flavin adenine dinucleotide binding"/>
    <property type="evidence" value="ECO:0007669"/>
    <property type="project" value="InterPro"/>
</dbReference>
<dbReference type="Pfam" id="PF03471">
    <property type="entry name" value="CorC_HlyC"/>
    <property type="match status" value="1"/>
</dbReference>
<comment type="caution">
    <text evidence="7">The sequence shown here is derived from an EMBL/GenBank/DDBJ whole genome shotgun (WGS) entry which is preliminary data.</text>
</comment>